<dbReference type="Proteomes" id="UP000291591">
    <property type="component" value="Unassembled WGS sequence"/>
</dbReference>
<feature type="DNA-binding region" description="OmpR/PhoB-type" evidence="7">
    <location>
        <begin position="122"/>
        <end position="219"/>
    </location>
</feature>
<dbReference type="EMBL" id="SHKL01000001">
    <property type="protein sequence ID" value="RZT83644.1"/>
    <property type="molecule type" value="Genomic_DNA"/>
</dbReference>
<dbReference type="AlphaFoldDB" id="A0A4Q7URQ8"/>
<dbReference type="GO" id="GO:0000976">
    <property type="term" value="F:transcription cis-regulatory region binding"/>
    <property type="evidence" value="ECO:0007669"/>
    <property type="project" value="TreeGrafter"/>
</dbReference>
<dbReference type="GO" id="GO:0006355">
    <property type="term" value="P:regulation of DNA-templated transcription"/>
    <property type="evidence" value="ECO:0007669"/>
    <property type="project" value="InterPro"/>
</dbReference>
<dbReference type="PANTHER" id="PTHR48111:SF16">
    <property type="entry name" value="TRANSCRIPTIONAL REGULATORY PROTEIN GLNR"/>
    <property type="match status" value="1"/>
</dbReference>
<dbReference type="InterPro" id="IPR001867">
    <property type="entry name" value="OmpR/PhoB-type_DNA-bd"/>
</dbReference>
<keyword evidence="1" id="KW-0597">Phosphoprotein</keyword>
<dbReference type="PROSITE" id="PS51755">
    <property type="entry name" value="OMPR_PHOB"/>
    <property type="match status" value="1"/>
</dbReference>
<keyword evidence="11" id="KW-1185">Reference proteome</keyword>
<keyword evidence="3" id="KW-0805">Transcription regulation</keyword>
<evidence type="ECO:0000256" key="7">
    <source>
        <dbReference type="PROSITE-ProRule" id="PRU01091"/>
    </source>
</evidence>
<protein>
    <submittedName>
        <fullName evidence="10">DNA-binding response OmpR family regulator</fullName>
    </submittedName>
</protein>
<dbReference type="InterPro" id="IPR049170">
    <property type="entry name" value="GlnR_N"/>
</dbReference>
<keyword evidence="4 7" id="KW-0238">DNA-binding</keyword>
<dbReference type="GO" id="GO:0005829">
    <property type="term" value="C:cytosol"/>
    <property type="evidence" value="ECO:0007669"/>
    <property type="project" value="TreeGrafter"/>
</dbReference>
<dbReference type="InterPro" id="IPR036388">
    <property type="entry name" value="WH-like_DNA-bd_sf"/>
</dbReference>
<evidence type="ECO:0000313" key="11">
    <source>
        <dbReference type="Proteomes" id="UP000291591"/>
    </source>
</evidence>
<evidence type="ECO:0000313" key="10">
    <source>
        <dbReference type="EMBL" id="RZT83644.1"/>
    </source>
</evidence>
<dbReference type="SMART" id="SM00862">
    <property type="entry name" value="Trans_reg_C"/>
    <property type="match status" value="1"/>
</dbReference>
<evidence type="ECO:0000256" key="6">
    <source>
        <dbReference type="ARBA" id="ARBA00023163"/>
    </source>
</evidence>
<evidence type="ECO:0000256" key="8">
    <source>
        <dbReference type="SAM" id="MobiDB-lite"/>
    </source>
</evidence>
<dbReference type="Gene3D" id="3.40.50.2300">
    <property type="match status" value="1"/>
</dbReference>
<accession>A0A4Q7URQ8</accession>
<dbReference type="OrthoDB" id="8927943at2"/>
<evidence type="ECO:0000256" key="2">
    <source>
        <dbReference type="ARBA" id="ARBA00023012"/>
    </source>
</evidence>
<feature type="compositionally biased region" description="Low complexity" evidence="8">
    <location>
        <begin position="237"/>
        <end position="250"/>
    </location>
</feature>
<dbReference type="RefSeq" id="WP_130288362.1">
    <property type="nucleotide sequence ID" value="NZ_SHKL01000001.1"/>
</dbReference>
<gene>
    <name evidence="10" type="ORF">EV383_0455</name>
</gene>
<keyword evidence="5" id="KW-0010">Activator</keyword>
<dbReference type="Gene3D" id="1.10.10.10">
    <property type="entry name" value="Winged helix-like DNA-binding domain superfamily/Winged helix DNA-binding domain"/>
    <property type="match status" value="1"/>
</dbReference>
<sequence>MELLLLTTAPDAATVLPALALLPHGVRTAAPEVAALLDAGPHDAVLVDARTDLVAARSLCRLLGSTGTDIPVVAVLNEGGLVAVSGEWVVDEILLPGTGPAEVDARLRLLRSRPGNEANSAGGALVLGELVIDEATYSARLRGRLLELTYKEFELLKYLAQHAGRVFTRAQLLQEVWGYDFFGGTRTVDVHVRRLRAKLGGEYEQMIGTVRNVGYKFVRPARNGLTAPPDLEPEPAPGGEAPAEFARNGNGDAGRNGEAVPLPGPR</sequence>
<reference evidence="10 11" key="1">
    <citation type="submission" date="2019-02" db="EMBL/GenBank/DDBJ databases">
        <title>Sequencing the genomes of 1000 actinobacteria strains.</title>
        <authorList>
            <person name="Klenk H.-P."/>
        </authorList>
    </citation>
    <scope>NUCLEOTIDE SEQUENCE [LARGE SCALE GENOMIC DNA]</scope>
    <source>
        <strain evidence="10 11">DSM 45779</strain>
    </source>
</reference>
<keyword evidence="6" id="KW-0804">Transcription</keyword>
<evidence type="ECO:0000259" key="9">
    <source>
        <dbReference type="PROSITE" id="PS51755"/>
    </source>
</evidence>
<dbReference type="GO" id="GO:0032993">
    <property type="term" value="C:protein-DNA complex"/>
    <property type="evidence" value="ECO:0007669"/>
    <property type="project" value="TreeGrafter"/>
</dbReference>
<dbReference type="GO" id="GO:0000156">
    <property type="term" value="F:phosphorelay response regulator activity"/>
    <property type="evidence" value="ECO:0007669"/>
    <property type="project" value="TreeGrafter"/>
</dbReference>
<evidence type="ECO:0000256" key="3">
    <source>
        <dbReference type="ARBA" id="ARBA00023015"/>
    </source>
</evidence>
<organism evidence="10 11">
    <name type="scientific">Pseudonocardia sediminis</name>
    <dbReference type="NCBI Taxonomy" id="1397368"/>
    <lineage>
        <taxon>Bacteria</taxon>
        <taxon>Bacillati</taxon>
        <taxon>Actinomycetota</taxon>
        <taxon>Actinomycetes</taxon>
        <taxon>Pseudonocardiales</taxon>
        <taxon>Pseudonocardiaceae</taxon>
        <taxon>Pseudonocardia</taxon>
    </lineage>
</organism>
<dbReference type="Pfam" id="PF00486">
    <property type="entry name" value="Trans_reg_C"/>
    <property type="match status" value="1"/>
</dbReference>
<name>A0A4Q7URQ8_PSEST</name>
<dbReference type="InterPro" id="IPR016032">
    <property type="entry name" value="Sig_transdc_resp-reg_C-effctor"/>
</dbReference>
<feature type="domain" description="OmpR/PhoB-type" evidence="9">
    <location>
        <begin position="122"/>
        <end position="219"/>
    </location>
</feature>
<dbReference type="PANTHER" id="PTHR48111">
    <property type="entry name" value="REGULATOR OF RPOS"/>
    <property type="match status" value="1"/>
</dbReference>
<dbReference type="CDD" id="cd00383">
    <property type="entry name" value="trans_reg_C"/>
    <property type="match status" value="1"/>
</dbReference>
<feature type="region of interest" description="Disordered" evidence="8">
    <location>
        <begin position="224"/>
        <end position="266"/>
    </location>
</feature>
<evidence type="ECO:0000256" key="4">
    <source>
        <dbReference type="ARBA" id="ARBA00023125"/>
    </source>
</evidence>
<dbReference type="InterPro" id="IPR039420">
    <property type="entry name" value="WalR-like"/>
</dbReference>
<evidence type="ECO:0000256" key="5">
    <source>
        <dbReference type="ARBA" id="ARBA00023159"/>
    </source>
</evidence>
<keyword evidence="2" id="KW-0902">Two-component regulatory system</keyword>
<evidence type="ECO:0000256" key="1">
    <source>
        <dbReference type="ARBA" id="ARBA00022553"/>
    </source>
</evidence>
<dbReference type="FunFam" id="1.10.10.10:FF:000216">
    <property type="entry name" value="DNA-binding response regulator"/>
    <property type="match status" value="1"/>
</dbReference>
<dbReference type="SUPFAM" id="SSF46894">
    <property type="entry name" value="C-terminal effector domain of the bipartite response regulators"/>
    <property type="match status" value="1"/>
</dbReference>
<dbReference type="Pfam" id="PF21695">
    <property type="entry name" value="GlnR_1st"/>
    <property type="match status" value="1"/>
</dbReference>
<comment type="caution">
    <text evidence="10">The sequence shown here is derived from an EMBL/GenBank/DDBJ whole genome shotgun (WGS) entry which is preliminary data.</text>
</comment>
<proteinExistence type="predicted"/>